<organism evidence="1 2">
    <name type="scientific">Rhodopirellula europaea SH398</name>
    <dbReference type="NCBI Taxonomy" id="1263868"/>
    <lineage>
        <taxon>Bacteria</taxon>
        <taxon>Pseudomonadati</taxon>
        <taxon>Planctomycetota</taxon>
        <taxon>Planctomycetia</taxon>
        <taxon>Pirellulales</taxon>
        <taxon>Pirellulaceae</taxon>
        <taxon>Rhodopirellula</taxon>
    </lineage>
</organism>
<proteinExistence type="predicted"/>
<evidence type="ECO:0000313" key="1">
    <source>
        <dbReference type="EMBL" id="EMI27042.1"/>
    </source>
</evidence>
<reference evidence="1 2" key="1">
    <citation type="journal article" date="2013" name="Mar. Genomics">
        <title>Expression of sulfatases in Rhodopirellula baltica and the diversity of sulfatases in the genus Rhodopirellula.</title>
        <authorList>
            <person name="Wegner C.E."/>
            <person name="Richter-Heitmann T."/>
            <person name="Klindworth A."/>
            <person name="Klockow C."/>
            <person name="Richter M."/>
            <person name="Achstetter T."/>
            <person name="Glockner F.O."/>
            <person name="Harder J."/>
        </authorList>
    </citation>
    <scope>NUCLEOTIDE SEQUENCE [LARGE SCALE GENOMIC DNA]</scope>
    <source>
        <strain evidence="1 2">SH398</strain>
    </source>
</reference>
<sequence>MLKTKVAHEATRWNVQHACVCAAQHVLRSVFDDTFAWSLDASIAAHCFVDCMSPTKSPTSR</sequence>
<dbReference type="AlphaFoldDB" id="M5SH52"/>
<protein>
    <submittedName>
        <fullName evidence="1">Uncharacterized protein</fullName>
    </submittedName>
</protein>
<name>M5SH52_9BACT</name>
<dbReference type="EMBL" id="ANOF01000073">
    <property type="protein sequence ID" value="EMI27042.1"/>
    <property type="molecule type" value="Genomic_DNA"/>
</dbReference>
<dbReference type="STRING" id="1263868.RESH_02346"/>
<evidence type="ECO:0000313" key="2">
    <source>
        <dbReference type="Proteomes" id="UP000011996"/>
    </source>
</evidence>
<dbReference type="PATRIC" id="fig|1263868.3.peg.2548"/>
<comment type="caution">
    <text evidence="1">The sequence shown here is derived from an EMBL/GenBank/DDBJ whole genome shotgun (WGS) entry which is preliminary data.</text>
</comment>
<accession>M5SH52</accession>
<gene>
    <name evidence="1" type="ORF">RESH_02346</name>
</gene>
<dbReference type="Proteomes" id="UP000011996">
    <property type="component" value="Unassembled WGS sequence"/>
</dbReference>